<dbReference type="InterPro" id="IPR009014">
    <property type="entry name" value="Transketo_C/PFOR_II"/>
</dbReference>
<feature type="domain" description="Pyruvate/ketoisovalerate oxidoreductase catalytic" evidence="2">
    <location>
        <begin position="19"/>
        <end position="185"/>
    </location>
</feature>
<dbReference type="SUPFAM" id="SSF52518">
    <property type="entry name" value="Thiamin diphosphate-binding fold (THDP-binding)"/>
    <property type="match status" value="1"/>
</dbReference>
<dbReference type="InterPro" id="IPR022367">
    <property type="entry name" value="2-oxoacid/accept_OxRdtase_asu"/>
</dbReference>
<accession>A0A6C0TYD0</accession>
<name>A0A6C0TYD0_9GAMM</name>
<organism evidence="4 5">
    <name type="scientific">Kineobactrum salinum</name>
    <dbReference type="NCBI Taxonomy" id="2708301"/>
    <lineage>
        <taxon>Bacteria</taxon>
        <taxon>Pseudomonadati</taxon>
        <taxon>Pseudomonadota</taxon>
        <taxon>Gammaproteobacteria</taxon>
        <taxon>Cellvibrionales</taxon>
        <taxon>Halieaceae</taxon>
        <taxon>Kineobactrum</taxon>
    </lineage>
</organism>
<dbReference type="InterPro" id="IPR019752">
    <property type="entry name" value="Pyrv/ketoisovalerate_OxRed_cat"/>
</dbReference>
<evidence type="ECO:0000313" key="4">
    <source>
        <dbReference type="EMBL" id="QIB64399.1"/>
    </source>
</evidence>
<feature type="domain" description="Pyruvate flavodoxin/ferredoxin oxidoreductase pyrimidine binding" evidence="3">
    <location>
        <begin position="220"/>
        <end position="469"/>
    </location>
</feature>
<dbReference type="PANTHER" id="PTHR32154:SF29">
    <property type="entry name" value="BLR6743 PROTEIN"/>
    <property type="match status" value="1"/>
</dbReference>
<gene>
    <name evidence="4" type="ORF">G3T16_02250</name>
</gene>
<evidence type="ECO:0000256" key="1">
    <source>
        <dbReference type="ARBA" id="ARBA00023002"/>
    </source>
</evidence>
<dbReference type="InterPro" id="IPR002880">
    <property type="entry name" value="Pyrv_Fd/Flavodoxin_OxRdtase_N"/>
</dbReference>
<dbReference type="Gene3D" id="3.40.920.10">
    <property type="entry name" value="Pyruvate-ferredoxin oxidoreductase, PFOR, domain III"/>
    <property type="match status" value="1"/>
</dbReference>
<dbReference type="GO" id="GO:0016903">
    <property type="term" value="F:oxidoreductase activity, acting on the aldehyde or oxo group of donors"/>
    <property type="evidence" value="ECO:0007669"/>
    <property type="project" value="InterPro"/>
</dbReference>
<dbReference type="NCBIfam" id="TIGR03710">
    <property type="entry name" value="OAFO_sf"/>
    <property type="match status" value="1"/>
</dbReference>
<evidence type="ECO:0000259" key="3">
    <source>
        <dbReference type="Pfam" id="PF01855"/>
    </source>
</evidence>
<dbReference type="InterPro" id="IPR002869">
    <property type="entry name" value="Pyrv_flavodox_OxRed_cen"/>
</dbReference>
<keyword evidence="5" id="KW-1185">Reference proteome</keyword>
<keyword evidence="1" id="KW-0560">Oxidoreductase</keyword>
<dbReference type="FunFam" id="3.40.50.970:FF:000022">
    <property type="entry name" value="2-oxoglutarate ferredoxin oxidoreductase alpha subunit"/>
    <property type="match status" value="1"/>
</dbReference>
<dbReference type="RefSeq" id="WP_163493649.1">
    <property type="nucleotide sequence ID" value="NZ_CP048711.1"/>
</dbReference>
<dbReference type="SUPFAM" id="SSF53323">
    <property type="entry name" value="Pyruvate-ferredoxin oxidoreductase, PFOR, domain III"/>
    <property type="match status" value="1"/>
</dbReference>
<dbReference type="GO" id="GO:0006979">
    <property type="term" value="P:response to oxidative stress"/>
    <property type="evidence" value="ECO:0007669"/>
    <property type="project" value="TreeGrafter"/>
</dbReference>
<evidence type="ECO:0000313" key="5">
    <source>
        <dbReference type="Proteomes" id="UP000477680"/>
    </source>
</evidence>
<proteinExistence type="predicted"/>
<dbReference type="AlphaFoldDB" id="A0A6C0TYD0"/>
<dbReference type="CDD" id="cd07034">
    <property type="entry name" value="TPP_PYR_PFOR_IOR-alpha_like"/>
    <property type="match status" value="1"/>
</dbReference>
<dbReference type="InterPro" id="IPR029061">
    <property type="entry name" value="THDP-binding"/>
</dbReference>
<sequence length="619" mass="69036">MQALQSVNEFVIKFANVNGTGSASANNLFAKAIFRMGLPVCPKNIFPSNIQGLPTWYEVRVSERGYLGRRGGVDIMLSVNPQSMPQDIRELEPGGYFIHDNTKPLDLRLIRSDVTIIGIPLTRICNEQYKDPRQRQLFKNVIYVGALAALLDMDFAVLTELVEDQFKGKEKLILPNIHALELGYQYTKENIACPLGIRVRRADKVGDQVLLDGNTALGLGAIYGGATVAAWYPITPSTSVVDAFERYAKRLRIDPGTGRKNYAILQAEDELAAMGMVVGASWNGARAFTATSGPGLSLMSEFLGLAYFAEIPTVLFDVQRAGPSTGMPTRTQQSDVLSAAYASHGDTKQVLLFPSTPKECFDFAALSFDLAERLQTPIILLTDLDLGMNDNMSPPLVWDDERQYDRGKVLNAEDLDQIERYGRYLDVDGDAICYRTIPGTHPEKGAFFTRGTSRDEYAVYTEKGEEYEKNMHRLMAKWETIKQWVPGPVEQAAGRDTDTAVLFFGTSEESSMEALDYLVEEDGIHLNAMRVRAFPFNHEVEAFIARHQRVFVIEQNRDAQLRTLLMAEFELGPDKLKSVLCFDGTPISARNIRKQILQQMPGYNVTPLRRDKLVGGLGE</sequence>
<dbReference type="PANTHER" id="PTHR32154">
    <property type="entry name" value="PYRUVATE-FLAVODOXIN OXIDOREDUCTASE-RELATED"/>
    <property type="match status" value="1"/>
</dbReference>
<dbReference type="Proteomes" id="UP000477680">
    <property type="component" value="Chromosome"/>
</dbReference>
<dbReference type="Pfam" id="PF01558">
    <property type="entry name" value="POR"/>
    <property type="match status" value="1"/>
</dbReference>
<reference evidence="4 5" key="1">
    <citation type="submission" date="2020-02" db="EMBL/GenBank/DDBJ databases">
        <title>Genome sequencing for Kineobactrum sp. M2.</title>
        <authorList>
            <person name="Park S.-J."/>
        </authorList>
    </citation>
    <scope>NUCLEOTIDE SEQUENCE [LARGE SCALE GENOMIC DNA]</scope>
    <source>
        <strain evidence="4 5">M2</strain>
    </source>
</reference>
<dbReference type="Gene3D" id="3.40.50.920">
    <property type="match status" value="1"/>
</dbReference>
<dbReference type="InterPro" id="IPR050722">
    <property type="entry name" value="Pyruvate:ferred/Flavod_OxRd"/>
</dbReference>
<protein>
    <submittedName>
        <fullName evidence="4">2-oxoacid:acceptor oxidoreductase subunit alpha</fullName>
    </submittedName>
</protein>
<dbReference type="SUPFAM" id="SSF52922">
    <property type="entry name" value="TK C-terminal domain-like"/>
    <property type="match status" value="1"/>
</dbReference>
<dbReference type="Gene3D" id="3.40.50.970">
    <property type="match status" value="1"/>
</dbReference>
<dbReference type="Pfam" id="PF01855">
    <property type="entry name" value="POR_N"/>
    <property type="match status" value="1"/>
</dbReference>
<dbReference type="KEGG" id="kim:G3T16_02250"/>
<evidence type="ECO:0000259" key="2">
    <source>
        <dbReference type="Pfam" id="PF01558"/>
    </source>
</evidence>
<dbReference type="EMBL" id="CP048711">
    <property type="protein sequence ID" value="QIB64399.1"/>
    <property type="molecule type" value="Genomic_DNA"/>
</dbReference>